<evidence type="ECO:0000313" key="2">
    <source>
        <dbReference type="Proteomes" id="UP000703038"/>
    </source>
</evidence>
<dbReference type="InterPro" id="IPR050275">
    <property type="entry name" value="PGM_Phosphatase"/>
</dbReference>
<name>A0ABS2KW78_9NOCA</name>
<reference evidence="1 2" key="1">
    <citation type="submission" date="2021-01" db="EMBL/GenBank/DDBJ databases">
        <title>Genomics of switchgrass bacterial isolates.</title>
        <authorList>
            <person name="Shade A."/>
        </authorList>
    </citation>
    <scope>NUCLEOTIDE SEQUENCE [LARGE SCALE GENOMIC DNA]</scope>
    <source>
        <strain evidence="1 2">PvP111</strain>
    </source>
</reference>
<proteinExistence type="predicted"/>
<dbReference type="InterPro" id="IPR029033">
    <property type="entry name" value="His_PPase_superfam"/>
</dbReference>
<dbReference type="EMBL" id="JAFBBK010000001">
    <property type="protein sequence ID" value="MBM7416179.1"/>
    <property type="molecule type" value="Genomic_DNA"/>
</dbReference>
<gene>
    <name evidence="1" type="ORF">JOE42_002912</name>
</gene>
<dbReference type="RefSeq" id="WP_204869042.1">
    <property type="nucleotide sequence ID" value="NZ_JAFBBK010000001.1"/>
</dbReference>
<dbReference type="InterPro" id="IPR013078">
    <property type="entry name" value="His_Pase_superF_clade-1"/>
</dbReference>
<dbReference type="PANTHER" id="PTHR48100:SF51">
    <property type="entry name" value="PHOSPHOGLYCERATE MUTASE"/>
    <property type="match status" value="1"/>
</dbReference>
<keyword evidence="2" id="KW-1185">Reference proteome</keyword>
<dbReference type="SUPFAM" id="SSF53254">
    <property type="entry name" value="Phosphoglycerate mutase-like"/>
    <property type="match status" value="1"/>
</dbReference>
<dbReference type="SMART" id="SM00855">
    <property type="entry name" value="PGAM"/>
    <property type="match status" value="1"/>
</dbReference>
<evidence type="ECO:0000313" key="1">
    <source>
        <dbReference type="EMBL" id="MBM7416179.1"/>
    </source>
</evidence>
<dbReference type="Gene3D" id="3.40.50.1240">
    <property type="entry name" value="Phosphoglycerate mutase-like"/>
    <property type="match status" value="1"/>
</dbReference>
<accession>A0ABS2KW78</accession>
<comment type="caution">
    <text evidence="1">The sequence shown here is derived from an EMBL/GenBank/DDBJ whole genome shotgun (WGS) entry which is preliminary data.</text>
</comment>
<dbReference type="Pfam" id="PF00300">
    <property type="entry name" value="His_Phos_1"/>
    <property type="match status" value="1"/>
</dbReference>
<dbReference type="CDD" id="cd07067">
    <property type="entry name" value="HP_PGM_like"/>
    <property type="match status" value="1"/>
</dbReference>
<organism evidence="1 2">
    <name type="scientific">Rhodococcoides corynebacterioides</name>
    <dbReference type="NCBI Taxonomy" id="53972"/>
    <lineage>
        <taxon>Bacteria</taxon>
        <taxon>Bacillati</taxon>
        <taxon>Actinomycetota</taxon>
        <taxon>Actinomycetes</taxon>
        <taxon>Mycobacteriales</taxon>
        <taxon>Nocardiaceae</taxon>
        <taxon>Rhodococcoides</taxon>
    </lineage>
</organism>
<dbReference type="Proteomes" id="UP000703038">
    <property type="component" value="Unassembled WGS sequence"/>
</dbReference>
<sequence length="229" mass="24888">MTESHIVDASGIDTSGHPHADTRTIVHVMRHGEVHNPKGILYGRLPNFRLSVNGQAQARTVANVLAGHDVTHVVASPLQRAQETAAPIASAFGLSIETDENLIEAGNDFEGLKVAVGDGALRRPRHWLKLRDPFTPSWGEPYLQIAHRMLAAVNAARVSAVGHEAVCVSHQLPVWTLRRFLQGDRLWHDPRNRQCGLASLTSLIYEGDTLVDIVYSEPAGASDPLQTGA</sequence>
<protein>
    <submittedName>
        <fullName evidence="1">Broad specificity phosphatase PhoE</fullName>
    </submittedName>
</protein>
<dbReference type="PANTHER" id="PTHR48100">
    <property type="entry name" value="BROAD-SPECIFICITY PHOSPHATASE YOR283W-RELATED"/>
    <property type="match status" value="1"/>
</dbReference>